<evidence type="ECO:0000313" key="3">
    <source>
        <dbReference type="Proteomes" id="UP000248423"/>
    </source>
</evidence>
<sequence length="252" mass="28716">MPCKPRHIPSGDPSFYTSINIWLDQSPVYIYRPRPAALDPQSKENSTKPFQLIIKIQTHRTIFSIHRTISKMSKRDKPNPPSAEMPGPSDPTRAPAPAPTPPPPLILQYTVSPNYVFEHTPIPISISRLSQYKVGRDRTKSLEIALFIPEEGQNTMVLPIEEAESCGFYSWEFRCSKLSMRFLPKGVDPTGQELDRFMVLLAERWRNEGVELRVARGVEPCGFVKQGQDKRAVEVLRDLARRLGYEVWDRSG</sequence>
<dbReference type="EMBL" id="KZ826453">
    <property type="protein sequence ID" value="PYI00417.1"/>
    <property type="molecule type" value="Genomic_DNA"/>
</dbReference>
<accession>A0A319DRU9</accession>
<feature type="region of interest" description="Disordered" evidence="1">
    <location>
        <begin position="69"/>
        <end position="103"/>
    </location>
</feature>
<evidence type="ECO:0000313" key="2">
    <source>
        <dbReference type="EMBL" id="PYI00417.1"/>
    </source>
</evidence>
<dbReference type="VEuPathDB" id="FungiDB:BO78DRAFT_43012"/>
<dbReference type="Proteomes" id="UP000248423">
    <property type="component" value="Unassembled WGS sequence"/>
</dbReference>
<name>A0A319DRU9_ASPSB</name>
<proteinExistence type="predicted"/>
<protein>
    <submittedName>
        <fullName evidence="2">Uncharacterized protein</fullName>
    </submittedName>
</protein>
<gene>
    <name evidence="2" type="ORF">BO78DRAFT_43012</name>
</gene>
<dbReference type="AlphaFoldDB" id="A0A319DRU9"/>
<keyword evidence="3" id="KW-1185">Reference proteome</keyword>
<organism evidence="2 3">
    <name type="scientific">Aspergillus sclerotiicarbonarius (strain CBS 121057 / IBT 28362)</name>
    <dbReference type="NCBI Taxonomy" id="1448318"/>
    <lineage>
        <taxon>Eukaryota</taxon>
        <taxon>Fungi</taxon>
        <taxon>Dikarya</taxon>
        <taxon>Ascomycota</taxon>
        <taxon>Pezizomycotina</taxon>
        <taxon>Eurotiomycetes</taxon>
        <taxon>Eurotiomycetidae</taxon>
        <taxon>Eurotiales</taxon>
        <taxon>Aspergillaceae</taxon>
        <taxon>Aspergillus</taxon>
        <taxon>Aspergillus subgen. Circumdati</taxon>
    </lineage>
</organism>
<reference evidence="2 3" key="1">
    <citation type="submission" date="2018-02" db="EMBL/GenBank/DDBJ databases">
        <title>The genomes of Aspergillus section Nigri reveals drivers in fungal speciation.</title>
        <authorList>
            <consortium name="DOE Joint Genome Institute"/>
            <person name="Vesth T.C."/>
            <person name="Nybo J."/>
            <person name="Theobald S."/>
            <person name="Brandl J."/>
            <person name="Frisvad J.C."/>
            <person name="Nielsen K.F."/>
            <person name="Lyhne E.K."/>
            <person name="Kogle M.E."/>
            <person name="Kuo A."/>
            <person name="Riley R."/>
            <person name="Clum A."/>
            <person name="Nolan M."/>
            <person name="Lipzen A."/>
            <person name="Salamov A."/>
            <person name="Henrissat B."/>
            <person name="Wiebenga A."/>
            <person name="De vries R.P."/>
            <person name="Grigoriev I.V."/>
            <person name="Mortensen U.H."/>
            <person name="Andersen M.R."/>
            <person name="Baker S.E."/>
        </authorList>
    </citation>
    <scope>NUCLEOTIDE SEQUENCE [LARGE SCALE GENOMIC DNA]</scope>
    <source>
        <strain evidence="2 3">CBS 121057</strain>
    </source>
</reference>
<feature type="compositionally biased region" description="Pro residues" evidence="1">
    <location>
        <begin position="94"/>
        <end position="103"/>
    </location>
</feature>
<evidence type="ECO:0000256" key="1">
    <source>
        <dbReference type="SAM" id="MobiDB-lite"/>
    </source>
</evidence>